<dbReference type="PANTHER" id="PTHR12265:SF30">
    <property type="entry name" value="TRANSMEMBRANE PROTEIN 53"/>
    <property type="match status" value="1"/>
</dbReference>
<dbReference type="InterPro" id="IPR029058">
    <property type="entry name" value="AB_hydrolase_fold"/>
</dbReference>
<keyword evidence="2 7" id="KW-0812">Transmembrane</keyword>
<evidence type="ECO:0000313" key="9">
    <source>
        <dbReference type="Proteomes" id="UP000193144"/>
    </source>
</evidence>
<reference evidence="8 9" key="1">
    <citation type="submission" date="2016-07" db="EMBL/GenBank/DDBJ databases">
        <title>Pervasive Adenine N6-methylation of Active Genes in Fungi.</title>
        <authorList>
            <consortium name="DOE Joint Genome Institute"/>
            <person name="Mondo S.J."/>
            <person name="Dannebaum R.O."/>
            <person name="Kuo R.C."/>
            <person name="Labutti K."/>
            <person name="Haridas S."/>
            <person name="Kuo A."/>
            <person name="Salamov A."/>
            <person name="Ahrendt S.R."/>
            <person name="Lipzen A."/>
            <person name="Sullivan W."/>
            <person name="Andreopoulos W.B."/>
            <person name="Clum A."/>
            <person name="Lindquist E."/>
            <person name="Daum C."/>
            <person name="Ramamoorthy G.K."/>
            <person name="Gryganskyi A."/>
            <person name="Culley D."/>
            <person name="Magnuson J.K."/>
            <person name="James T.Y."/>
            <person name="O'Malley M.A."/>
            <person name="Stajich J.E."/>
            <person name="Spatafora J.W."/>
            <person name="Visel A."/>
            <person name="Grigoriev I.V."/>
        </authorList>
    </citation>
    <scope>NUCLEOTIDE SEQUENCE [LARGE SCALE GENOMIC DNA]</scope>
    <source>
        <strain evidence="8 9">CBS 115471</strain>
    </source>
</reference>
<comment type="caution">
    <text evidence="8">The sequence shown here is derived from an EMBL/GenBank/DDBJ whole genome shotgun (WGS) entry which is preliminary data.</text>
</comment>
<proteinExistence type="inferred from homology"/>
<evidence type="ECO:0008006" key="10">
    <source>
        <dbReference type="Google" id="ProtNLM"/>
    </source>
</evidence>
<dbReference type="Pfam" id="PF05705">
    <property type="entry name" value="DUF829"/>
    <property type="match status" value="1"/>
</dbReference>
<dbReference type="InterPro" id="IPR008547">
    <property type="entry name" value="DUF829_TMEM53"/>
</dbReference>
<evidence type="ECO:0000313" key="8">
    <source>
        <dbReference type="EMBL" id="ORY14389.1"/>
    </source>
</evidence>
<accession>A0A1Y1ZVU8</accession>
<dbReference type="OrthoDB" id="77878at2759"/>
<dbReference type="AlphaFoldDB" id="A0A1Y1ZVU8"/>
<evidence type="ECO:0000256" key="2">
    <source>
        <dbReference type="ARBA" id="ARBA00022692"/>
    </source>
</evidence>
<protein>
    <recommendedName>
        <fullName evidence="10">Indole-diterpene biosynthesis protein-like protein PaxU</fullName>
    </recommendedName>
</protein>
<dbReference type="Proteomes" id="UP000193144">
    <property type="component" value="Unassembled WGS sequence"/>
</dbReference>
<name>A0A1Y1ZVU8_9PLEO</name>
<comment type="similarity">
    <text evidence="1">Belongs to the TMEM53 family.</text>
</comment>
<evidence type="ECO:0000256" key="1">
    <source>
        <dbReference type="ARBA" id="ARBA00007387"/>
    </source>
</evidence>
<evidence type="ECO:0000256" key="6">
    <source>
        <dbReference type="ARBA" id="ARBA00034303"/>
    </source>
</evidence>
<comment type="subcellular location">
    <subcellularLocation>
        <location evidence="6">Nucleus outer membrane</location>
        <topology evidence="6">Single-pass membrane protein</topology>
    </subcellularLocation>
</comment>
<dbReference type="EMBL" id="MCFA01000033">
    <property type="protein sequence ID" value="ORY14389.1"/>
    <property type="molecule type" value="Genomic_DNA"/>
</dbReference>
<keyword evidence="9" id="KW-1185">Reference proteome</keyword>
<feature type="transmembrane region" description="Helical" evidence="7">
    <location>
        <begin position="170"/>
        <end position="193"/>
    </location>
</feature>
<sequence length="318" mass="35860">MSPTQHDAVPGFTFIAPTIWEHIPPSLPHSEKPASSHCCPQLILLFSWTGAQGRHVEKYATRYQDLFPSSTILVISTSIKDLCFRSPYEKQQRLQPAIEQIRSYGPVGRVLIHCFSEGGSNKAVEFAEAYQKVVGKRLQCDALCLDSTPGHPRYKRLCAAMKKSLPPNRILRASGMVIGAIVLGGFWVAYGVFKGRNNNVISKTRARLLDEGYWDLSAPRCYIYSKEDELIKWEDVQEHARETAEKGVPVAEVCYDKSAHCKHMAEDSLKYWDIIIKTWRQGLGEEPDEKGTSKPEDMGCSAMVYEWVDNSSERTLAM</sequence>
<dbReference type="PANTHER" id="PTHR12265">
    <property type="entry name" value="TRANSMEMBRANE PROTEIN 53"/>
    <property type="match status" value="1"/>
</dbReference>
<evidence type="ECO:0000256" key="3">
    <source>
        <dbReference type="ARBA" id="ARBA00022989"/>
    </source>
</evidence>
<dbReference type="GO" id="GO:0005640">
    <property type="term" value="C:nuclear outer membrane"/>
    <property type="evidence" value="ECO:0007669"/>
    <property type="project" value="UniProtKB-SubCell"/>
</dbReference>
<evidence type="ECO:0000256" key="5">
    <source>
        <dbReference type="ARBA" id="ARBA00023242"/>
    </source>
</evidence>
<evidence type="ECO:0000256" key="7">
    <source>
        <dbReference type="SAM" id="Phobius"/>
    </source>
</evidence>
<keyword evidence="5" id="KW-0539">Nucleus</keyword>
<organism evidence="8 9">
    <name type="scientific">Clohesyomyces aquaticus</name>
    <dbReference type="NCBI Taxonomy" id="1231657"/>
    <lineage>
        <taxon>Eukaryota</taxon>
        <taxon>Fungi</taxon>
        <taxon>Dikarya</taxon>
        <taxon>Ascomycota</taxon>
        <taxon>Pezizomycotina</taxon>
        <taxon>Dothideomycetes</taxon>
        <taxon>Pleosporomycetidae</taxon>
        <taxon>Pleosporales</taxon>
        <taxon>Lindgomycetaceae</taxon>
        <taxon>Clohesyomyces</taxon>
    </lineage>
</organism>
<keyword evidence="4 7" id="KW-0472">Membrane</keyword>
<dbReference type="SUPFAM" id="SSF53474">
    <property type="entry name" value="alpha/beta-Hydrolases"/>
    <property type="match status" value="1"/>
</dbReference>
<gene>
    <name evidence="8" type="ORF">BCR34DRAFT_585789</name>
</gene>
<evidence type="ECO:0000256" key="4">
    <source>
        <dbReference type="ARBA" id="ARBA00023136"/>
    </source>
</evidence>
<keyword evidence="3 7" id="KW-1133">Transmembrane helix</keyword>